<dbReference type="Proteomes" id="UP000324222">
    <property type="component" value="Unassembled WGS sequence"/>
</dbReference>
<accession>A0A5B7HVH4</accession>
<comment type="caution">
    <text evidence="1">The sequence shown here is derived from an EMBL/GenBank/DDBJ whole genome shotgun (WGS) entry which is preliminary data.</text>
</comment>
<dbReference type="EMBL" id="VSRR010044888">
    <property type="protein sequence ID" value="MPC77051.1"/>
    <property type="molecule type" value="Genomic_DNA"/>
</dbReference>
<evidence type="ECO:0000313" key="2">
    <source>
        <dbReference type="Proteomes" id="UP000324222"/>
    </source>
</evidence>
<dbReference type="AlphaFoldDB" id="A0A5B7HVH4"/>
<proteinExistence type="predicted"/>
<gene>
    <name evidence="1" type="ORF">E2C01_071491</name>
</gene>
<reference evidence="1 2" key="1">
    <citation type="submission" date="2019-05" db="EMBL/GenBank/DDBJ databases">
        <title>Another draft genome of Portunus trituberculatus and its Hox gene families provides insights of decapod evolution.</title>
        <authorList>
            <person name="Jeong J.-H."/>
            <person name="Song I."/>
            <person name="Kim S."/>
            <person name="Choi T."/>
            <person name="Kim D."/>
            <person name="Ryu S."/>
            <person name="Kim W."/>
        </authorList>
    </citation>
    <scope>NUCLEOTIDE SEQUENCE [LARGE SCALE GENOMIC DNA]</scope>
    <source>
        <tissue evidence="1">Muscle</tissue>
    </source>
</reference>
<sequence>MTLDSSPFAVPRGIRWGSSGHVESCVRENKGEWIGKGKSVWRQLVKGEGCFVAPLTPNHVDSKRS</sequence>
<evidence type="ECO:0000313" key="1">
    <source>
        <dbReference type="EMBL" id="MPC77051.1"/>
    </source>
</evidence>
<organism evidence="1 2">
    <name type="scientific">Portunus trituberculatus</name>
    <name type="common">Swimming crab</name>
    <name type="synonym">Neptunus trituberculatus</name>
    <dbReference type="NCBI Taxonomy" id="210409"/>
    <lineage>
        <taxon>Eukaryota</taxon>
        <taxon>Metazoa</taxon>
        <taxon>Ecdysozoa</taxon>
        <taxon>Arthropoda</taxon>
        <taxon>Crustacea</taxon>
        <taxon>Multicrustacea</taxon>
        <taxon>Malacostraca</taxon>
        <taxon>Eumalacostraca</taxon>
        <taxon>Eucarida</taxon>
        <taxon>Decapoda</taxon>
        <taxon>Pleocyemata</taxon>
        <taxon>Brachyura</taxon>
        <taxon>Eubrachyura</taxon>
        <taxon>Portunoidea</taxon>
        <taxon>Portunidae</taxon>
        <taxon>Portuninae</taxon>
        <taxon>Portunus</taxon>
    </lineage>
</organism>
<protein>
    <submittedName>
        <fullName evidence="1">Uncharacterized protein</fullName>
    </submittedName>
</protein>
<keyword evidence="2" id="KW-1185">Reference proteome</keyword>
<name>A0A5B7HVH4_PORTR</name>